<dbReference type="NCBIfam" id="TIGR00406">
    <property type="entry name" value="prmA"/>
    <property type="match status" value="1"/>
</dbReference>
<comment type="catalytic activity">
    <reaction evidence="6">
        <text>L-lysyl-[protein] + 3 S-adenosyl-L-methionine = N(6),N(6),N(6)-trimethyl-L-lysyl-[protein] + 3 S-adenosyl-L-homocysteine + 3 H(+)</text>
        <dbReference type="Rhea" id="RHEA:54192"/>
        <dbReference type="Rhea" id="RHEA-COMP:9752"/>
        <dbReference type="Rhea" id="RHEA-COMP:13826"/>
        <dbReference type="ChEBI" id="CHEBI:15378"/>
        <dbReference type="ChEBI" id="CHEBI:29969"/>
        <dbReference type="ChEBI" id="CHEBI:57856"/>
        <dbReference type="ChEBI" id="CHEBI:59789"/>
        <dbReference type="ChEBI" id="CHEBI:61961"/>
    </reaction>
</comment>
<dbReference type="PANTHER" id="PTHR43648">
    <property type="entry name" value="ELECTRON TRANSFER FLAVOPROTEIN BETA SUBUNIT LYSINE METHYLTRANSFERASE"/>
    <property type="match status" value="1"/>
</dbReference>
<keyword evidence="3 6" id="KW-0489">Methyltransferase</keyword>
<dbReference type="InterPro" id="IPR050078">
    <property type="entry name" value="Ribosomal_L11_MeTrfase_PrmA"/>
</dbReference>
<dbReference type="PANTHER" id="PTHR43648:SF1">
    <property type="entry name" value="ELECTRON TRANSFER FLAVOPROTEIN BETA SUBUNIT LYSINE METHYLTRANSFERASE"/>
    <property type="match status" value="1"/>
</dbReference>
<dbReference type="CDD" id="cd02440">
    <property type="entry name" value="AdoMet_MTases"/>
    <property type="match status" value="1"/>
</dbReference>
<dbReference type="GO" id="GO:0005737">
    <property type="term" value="C:cytoplasm"/>
    <property type="evidence" value="ECO:0007669"/>
    <property type="project" value="UniProtKB-SubCell"/>
</dbReference>
<keyword evidence="4 6" id="KW-0808">Transferase</keyword>
<keyword evidence="2 6" id="KW-0963">Cytoplasm</keyword>
<keyword evidence="5 6" id="KW-0949">S-adenosyl-L-methionine</keyword>
<evidence type="ECO:0000313" key="8">
    <source>
        <dbReference type="Proteomes" id="UP000094609"/>
    </source>
</evidence>
<dbReference type="EMBL" id="CP017111">
    <property type="protein sequence ID" value="AOO65966.1"/>
    <property type="molecule type" value="Genomic_DNA"/>
</dbReference>
<dbReference type="Gene3D" id="3.40.50.150">
    <property type="entry name" value="Vaccinia Virus protein VP39"/>
    <property type="match status" value="1"/>
</dbReference>
<gene>
    <name evidence="6" type="primary">prmA</name>
    <name evidence="7" type="ORF">SHALO_2205</name>
</gene>
<dbReference type="PATRIC" id="fig|1193502.14.peg.2233"/>
<dbReference type="GO" id="GO:0016279">
    <property type="term" value="F:protein-lysine N-methyltransferase activity"/>
    <property type="evidence" value="ECO:0007669"/>
    <property type="project" value="RHEA"/>
</dbReference>
<evidence type="ECO:0000256" key="6">
    <source>
        <dbReference type="HAMAP-Rule" id="MF_00735"/>
    </source>
</evidence>
<dbReference type="RefSeq" id="WP_069478581.1">
    <property type="nucleotide sequence ID" value="NZ_CP017111.1"/>
</dbReference>
<evidence type="ECO:0000313" key="7">
    <source>
        <dbReference type="EMBL" id="AOO65966.1"/>
    </source>
</evidence>
<keyword evidence="8" id="KW-1185">Reference proteome</keyword>
<feature type="binding site" evidence="6">
    <location>
        <position position="151"/>
    </location>
    <ligand>
        <name>S-adenosyl-L-methionine</name>
        <dbReference type="ChEBI" id="CHEBI:59789"/>
    </ligand>
</feature>
<name>A0A1D7TLV1_9BACT</name>
<reference evidence="8" key="1">
    <citation type="submission" date="2016-08" db="EMBL/GenBank/DDBJ databases">
        <title>Complete genome sequence of the organohalide-respiring Epsilonproteobacterium Sulfurospirillum halorespirans.</title>
        <authorList>
            <person name="Goris T."/>
            <person name="Zimmermann J."/>
            <person name="Schenz B."/>
            <person name="Lemos M."/>
            <person name="Hackermueller J."/>
            <person name="Diekert G."/>
        </authorList>
    </citation>
    <scope>NUCLEOTIDE SEQUENCE [LARGE SCALE GENOMIC DNA]</scope>
    <source>
        <strain>DSM 13726</strain>
        <strain evidence="8">PCE-M2</strain>
    </source>
</reference>
<evidence type="ECO:0000256" key="4">
    <source>
        <dbReference type="ARBA" id="ARBA00022679"/>
    </source>
</evidence>
<keyword evidence="7" id="KW-0689">Ribosomal protein</keyword>
<dbReference type="GO" id="GO:0032259">
    <property type="term" value="P:methylation"/>
    <property type="evidence" value="ECO:0007669"/>
    <property type="project" value="UniProtKB-KW"/>
</dbReference>
<dbReference type="SUPFAM" id="SSF53335">
    <property type="entry name" value="S-adenosyl-L-methionine-dependent methyltransferases"/>
    <property type="match status" value="1"/>
</dbReference>
<protein>
    <recommendedName>
        <fullName evidence="6">Ribosomal protein L11 methyltransferase</fullName>
        <shortName evidence="6">L11 Mtase</shortName>
        <ecNumber evidence="6">2.1.1.-</ecNumber>
    </recommendedName>
</protein>
<dbReference type="GO" id="GO:0005840">
    <property type="term" value="C:ribosome"/>
    <property type="evidence" value="ECO:0007669"/>
    <property type="project" value="UniProtKB-KW"/>
</dbReference>
<dbReference type="HAMAP" id="MF_00735">
    <property type="entry name" value="Methyltr_PrmA"/>
    <property type="match status" value="1"/>
</dbReference>
<evidence type="ECO:0000256" key="1">
    <source>
        <dbReference type="ARBA" id="ARBA00009741"/>
    </source>
</evidence>
<comment type="similarity">
    <text evidence="1 6">Belongs to the methyltransferase superfamily. PrmA family.</text>
</comment>
<dbReference type="PIRSF" id="PIRSF000401">
    <property type="entry name" value="RPL11_MTase"/>
    <property type="match status" value="1"/>
</dbReference>
<dbReference type="Pfam" id="PF06325">
    <property type="entry name" value="PrmA"/>
    <property type="match status" value="1"/>
</dbReference>
<keyword evidence="7" id="KW-0687">Ribonucleoprotein</keyword>
<feature type="binding site" evidence="6">
    <location>
        <position position="172"/>
    </location>
    <ligand>
        <name>S-adenosyl-L-methionine</name>
        <dbReference type="ChEBI" id="CHEBI:59789"/>
    </ligand>
</feature>
<accession>A0A1D7TLV1</accession>
<organism evidence="7 8">
    <name type="scientific">Sulfurospirillum halorespirans DSM 13726</name>
    <dbReference type="NCBI Taxonomy" id="1193502"/>
    <lineage>
        <taxon>Bacteria</taxon>
        <taxon>Pseudomonadati</taxon>
        <taxon>Campylobacterota</taxon>
        <taxon>Epsilonproteobacteria</taxon>
        <taxon>Campylobacterales</taxon>
        <taxon>Sulfurospirillaceae</taxon>
        <taxon>Sulfurospirillum</taxon>
    </lineage>
</organism>
<dbReference type="EC" id="2.1.1.-" evidence="6"/>
<comment type="function">
    <text evidence="6">Methylates ribosomal protein L11.</text>
</comment>
<dbReference type="Proteomes" id="UP000094609">
    <property type="component" value="Chromosome"/>
</dbReference>
<feature type="binding site" evidence="6">
    <location>
        <position position="130"/>
    </location>
    <ligand>
        <name>S-adenosyl-L-methionine</name>
        <dbReference type="ChEBI" id="CHEBI:59789"/>
    </ligand>
</feature>
<dbReference type="STRING" id="1193502.SHALO_2205"/>
<dbReference type="KEGG" id="shal:SHALO_2205"/>
<evidence type="ECO:0000256" key="2">
    <source>
        <dbReference type="ARBA" id="ARBA00022490"/>
    </source>
</evidence>
<dbReference type="AlphaFoldDB" id="A0A1D7TLV1"/>
<proteinExistence type="inferred from homology"/>
<dbReference type="InterPro" id="IPR029063">
    <property type="entry name" value="SAM-dependent_MTases_sf"/>
</dbReference>
<dbReference type="NCBIfam" id="NF001786">
    <property type="entry name" value="PRK00517.2-4"/>
    <property type="match status" value="1"/>
</dbReference>
<evidence type="ECO:0000256" key="3">
    <source>
        <dbReference type="ARBA" id="ARBA00022603"/>
    </source>
</evidence>
<feature type="binding site" evidence="6">
    <location>
        <position position="213"/>
    </location>
    <ligand>
        <name>S-adenosyl-L-methionine</name>
        <dbReference type="ChEBI" id="CHEBI:59789"/>
    </ligand>
</feature>
<dbReference type="InterPro" id="IPR004498">
    <property type="entry name" value="Ribosomal_PrmA_MeTrfase"/>
</dbReference>
<comment type="subcellular location">
    <subcellularLocation>
        <location evidence="6">Cytoplasm</location>
    </subcellularLocation>
</comment>
<sequence>MEKTYNELQITPSSEYPLFLDFIMSLSDEAIEENEGTLILRSEEELQLVLFGVEAFAKELTNALGQEITLDTKLLVKKNEDWIEQYRNSIQPLHVNDFYIHPSWVEGIANKKNIIIDPALAFGSGHHETTYGCLMVLQNYVKEGNELLDVGCGSGILSIAARKCGAIVDLCDTDAQATDSATENFKLNHESFHRIWTGSVQKREKEYDIVVANIIADVLIMLSSDLQKAVKEGGLLILSGILDKYVDKVESKFSSMKLVEKYQKEEWFTLVLQRN</sequence>
<evidence type="ECO:0000256" key="5">
    <source>
        <dbReference type="ARBA" id="ARBA00022691"/>
    </source>
</evidence>